<dbReference type="AlphaFoldDB" id="A0A563EQU9"/>
<dbReference type="InterPro" id="IPR024495">
    <property type="entry name" value="DUF2771"/>
</dbReference>
<organism evidence="2 3">
    <name type="scientific">Lentzea tibetensis</name>
    <dbReference type="NCBI Taxonomy" id="2591470"/>
    <lineage>
        <taxon>Bacteria</taxon>
        <taxon>Bacillati</taxon>
        <taxon>Actinomycetota</taxon>
        <taxon>Actinomycetes</taxon>
        <taxon>Pseudonocardiales</taxon>
        <taxon>Pseudonocardiaceae</taxon>
        <taxon>Lentzea</taxon>
    </lineage>
</organism>
<sequence>MALPQRHVAAPGRPAPDPQARSAHPVGSLTVRRVLTVLACAALVLTGCGTPRDPEVTFYSAGKTIRFTPTFYCDDARGEQNCGQRAEPATMKVPPGQPVQISVPGQLAAGRWVVTFTYVDASESQVVGEQSKDILGRGEDYTYTVTVPDKADQITQIAVQEIAAVVLDDGSLAPRGAWVVDVVA</sequence>
<comment type="caution">
    <text evidence="2">The sequence shown here is derived from an EMBL/GenBank/DDBJ whole genome shotgun (WGS) entry which is preliminary data.</text>
</comment>
<protein>
    <submittedName>
        <fullName evidence="2">DUF2771 family protein</fullName>
    </submittedName>
</protein>
<reference evidence="2 3" key="1">
    <citation type="submission" date="2019-07" db="EMBL/GenBank/DDBJ databases">
        <title>Lentzea xizangensis sp. nov., isolated from Qinghai-Tibetan Plateau Soils.</title>
        <authorList>
            <person name="Huang J."/>
        </authorList>
    </citation>
    <scope>NUCLEOTIDE SEQUENCE [LARGE SCALE GENOMIC DNA]</scope>
    <source>
        <strain evidence="2 3">FXJ1.1311</strain>
    </source>
</reference>
<keyword evidence="3" id="KW-1185">Reference proteome</keyword>
<evidence type="ECO:0000313" key="3">
    <source>
        <dbReference type="Proteomes" id="UP000316639"/>
    </source>
</evidence>
<dbReference type="OrthoDB" id="4772953at2"/>
<feature type="region of interest" description="Disordered" evidence="1">
    <location>
        <begin position="1"/>
        <end position="24"/>
    </location>
</feature>
<dbReference type="EMBL" id="VOBR01000014">
    <property type="protein sequence ID" value="TWP50051.1"/>
    <property type="molecule type" value="Genomic_DNA"/>
</dbReference>
<evidence type="ECO:0000256" key="1">
    <source>
        <dbReference type="SAM" id="MobiDB-lite"/>
    </source>
</evidence>
<evidence type="ECO:0000313" key="2">
    <source>
        <dbReference type="EMBL" id="TWP50051.1"/>
    </source>
</evidence>
<gene>
    <name evidence="2" type="ORF">FKR81_22785</name>
</gene>
<proteinExistence type="predicted"/>
<accession>A0A563EQU9</accession>
<name>A0A563EQU9_9PSEU</name>
<dbReference type="Proteomes" id="UP000316639">
    <property type="component" value="Unassembled WGS sequence"/>
</dbReference>
<dbReference type="Pfam" id="PF10969">
    <property type="entry name" value="DUF2771"/>
    <property type="match status" value="1"/>
</dbReference>